<accession>A0A6N9TR36</accession>
<dbReference type="Proteomes" id="UP000469346">
    <property type="component" value="Unassembled WGS sequence"/>
</dbReference>
<keyword evidence="6" id="KW-0658">Purine biosynthesis</keyword>
<evidence type="ECO:0000256" key="8">
    <source>
        <dbReference type="ARBA" id="ARBA00023134"/>
    </source>
</evidence>
<name>A0A6N9TR36_DISTH</name>
<dbReference type="Pfam" id="PF00709">
    <property type="entry name" value="Adenylsucc_synt"/>
    <property type="match status" value="1"/>
</dbReference>
<evidence type="ECO:0000256" key="3">
    <source>
        <dbReference type="ARBA" id="ARBA00022598"/>
    </source>
</evidence>
<dbReference type="GO" id="GO:0044208">
    <property type="term" value="P:'de novo' AMP biosynthetic process"/>
    <property type="evidence" value="ECO:0007669"/>
    <property type="project" value="TreeGrafter"/>
</dbReference>
<protein>
    <submittedName>
        <fullName evidence="9">Adenylosuccinate synthase</fullName>
        <ecNumber evidence="9">6.3.4.4</ecNumber>
    </submittedName>
</protein>
<sequence length="163" mass="17745">AYTTRVGGGPFPTELEDAVGDHLQERGAEFGATTGRRRRCGWFDGVVLQDAVRLNGLDGLAVTKLDVLSGLDPLKLCRRYEVDGRPVTSMPANIRQVERLSPVYEELSGWREDLSGVAGLDDLPPAARDYLRAMEEIAGVPVALVSVGPGRDQTLLLRNPFEV</sequence>
<keyword evidence="3 9" id="KW-0436">Ligase</keyword>
<dbReference type="InterPro" id="IPR027417">
    <property type="entry name" value="P-loop_NTPase"/>
</dbReference>
<keyword evidence="7" id="KW-0460">Magnesium</keyword>
<evidence type="ECO:0000256" key="4">
    <source>
        <dbReference type="ARBA" id="ARBA00022723"/>
    </source>
</evidence>
<comment type="cofactor">
    <cofactor evidence="1">
        <name>Mg(2+)</name>
        <dbReference type="ChEBI" id="CHEBI:18420"/>
    </cofactor>
</comment>
<dbReference type="EMBL" id="JAAGRR010000245">
    <property type="protein sequence ID" value="NDY43629.1"/>
    <property type="molecule type" value="Genomic_DNA"/>
</dbReference>
<dbReference type="InterPro" id="IPR042111">
    <property type="entry name" value="Adenylosuccinate_synth_dom3"/>
</dbReference>
<dbReference type="FunFam" id="3.90.170.10:FF:000001">
    <property type="entry name" value="Adenylosuccinate synthetase"/>
    <property type="match status" value="1"/>
</dbReference>
<dbReference type="GO" id="GO:0005737">
    <property type="term" value="C:cytoplasm"/>
    <property type="evidence" value="ECO:0007669"/>
    <property type="project" value="TreeGrafter"/>
</dbReference>
<proteinExistence type="inferred from homology"/>
<evidence type="ECO:0000313" key="10">
    <source>
        <dbReference type="Proteomes" id="UP000469346"/>
    </source>
</evidence>
<dbReference type="SUPFAM" id="SSF52540">
    <property type="entry name" value="P-loop containing nucleoside triphosphate hydrolases"/>
    <property type="match status" value="1"/>
</dbReference>
<dbReference type="PANTHER" id="PTHR11846">
    <property type="entry name" value="ADENYLOSUCCINATE SYNTHETASE"/>
    <property type="match status" value="1"/>
</dbReference>
<keyword evidence="10" id="KW-1185">Reference proteome</keyword>
<evidence type="ECO:0000256" key="2">
    <source>
        <dbReference type="ARBA" id="ARBA00011738"/>
    </source>
</evidence>
<feature type="non-terminal residue" evidence="9">
    <location>
        <position position="1"/>
    </location>
</feature>
<dbReference type="SMART" id="SM00788">
    <property type="entry name" value="Adenylsucc_synt"/>
    <property type="match status" value="1"/>
</dbReference>
<comment type="subunit">
    <text evidence="2">Homodimer.</text>
</comment>
<keyword evidence="8" id="KW-0342">GTP-binding</keyword>
<dbReference type="Gene3D" id="3.90.170.10">
    <property type="entry name" value="Adenylosuccinate Synthetase, subunit A, domain 3"/>
    <property type="match status" value="1"/>
</dbReference>
<dbReference type="GO" id="GO:0004019">
    <property type="term" value="F:adenylosuccinate synthase activity"/>
    <property type="evidence" value="ECO:0007669"/>
    <property type="project" value="UniProtKB-EC"/>
</dbReference>
<evidence type="ECO:0000256" key="5">
    <source>
        <dbReference type="ARBA" id="ARBA00022741"/>
    </source>
</evidence>
<organism evidence="9 10">
    <name type="scientific">Dissulfurirhabdus thermomarina</name>
    <dbReference type="NCBI Taxonomy" id="1765737"/>
    <lineage>
        <taxon>Bacteria</taxon>
        <taxon>Deltaproteobacteria</taxon>
        <taxon>Dissulfurirhabdaceae</taxon>
        <taxon>Dissulfurirhabdus</taxon>
    </lineage>
</organism>
<dbReference type="RefSeq" id="WP_181448098.1">
    <property type="nucleotide sequence ID" value="NZ_JAAGRR010000245.1"/>
</dbReference>
<keyword evidence="5" id="KW-0547">Nucleotide-binding</keyword>
<dbReference type="AlphaFoldDB" id="A0A6N9TR36"/>
<evidence type="ECO:0000256" key="6">
    <source>
        <dbReference type="ARBA" id="ARBA00022755"/>
    </source>
</evidence>
<evidence type="ECO:0000313" key="9">
    <source>
        <dbReference type="EMBL" id="NDY43629.1"/>
    </source>
</evidence>
<dbReference type="InterPro" id="IPR001114">
    <property type="entry name" value="Adenylosuccinate_synthetase"/>
</dbReference>
<keyword evidence="4" id="KW-0479">Metal-binding</keyword>
<dbReference type="GO" id="GO:0046040">
    <property type="term" value="P:IMP metabolic process"/>
    <property type="evidence" value="ECO:0007669"/>
    <property type="project" value="TreeGrafter"/>
</dbReference>
<dbReference type="PANTHER" id="PTHR11846:SF0">
    <property type="entry name" value="ADENYLOSUCCINATE SYNTHETASE"/>
    <property type="match status" value="1"/>
</dbReference>
<dbReference type="EC" id="6.3.4.4" evidence="9"/>
<dbReference type="GO" id="GO:0005525">
    <property type="term" value="F:GTP binding"/>
    <property type="evidence" value="ECO:0007669"/>
    <property type="project" value="UniProtKB-KW"/>
</dbReference>
<gene>
    <name evidence="9" type="ORF">G3N55_12375</name>
</gene>
<dbReference type="GO" id="GO:0046872">
    <property type="term" value="F:metal ion binding"/>
    <property type="evidence" value="ECO:0007669"/>
    <property type="project" value="UniProtKB-KW"/>
</dbReference>
<reference evidence="9 10" key="1">
    <citation type="submission" date="2020-02" db="EMBL/GenBank/DDBJ databases">
        <title>Comparative genomics of sulfur disproportionating microorganisms.</title>
        <authorList>
            <person name="Ward L.M."/>
            <person name="Bertran E."/>
            <person name="Johnston D.T."/>
        </authorList>
    </citation>
    <scope>NUCLEOTIDE SEQUENCE [LARGE SCALE GENOMIC DNA]</scope>
    <source>
        <strain evidence="9 10">DSM 100025</strain>
    </source>
</reference>
<evidence type="ECO:0000256" key="7">
    <source>
        <dbReference type="ARBA" id="ARBA00022842"/>
    </source>
</evidence>
<comment type="caution">
    <text evidence="9">The sequence shown here is derived from an EMBL/GenBank/DDBJ whole genome shotgun (WGS) entry which is preliminary data.</text>
</comment>
<dbReference type="HAMAP" id="MF_00011">
    <property type="entry name" value="Adenylosucc_synth"/>
    <property type="match status" value="1"/>
</dbReference>
<evidence type="ECO:0000256" key="1">
    <source>
        <dbReference type="ARBA" id="ARBA00001946"/>
    </source>
</evidence>